<name>A0A561PQD7_9BACT</name>
<dbReference type="InterPro" id="IPR003591">
    <property type="entry name" value="Leu-rich_rpt_typical-subtyp"/>
</dbReference>
<gene>
    <name evidence="4" type="ORF">FHW36_1044</name>
</gene>
<keyword evidence="1" id="KW-0433">Leucine-rich repeat</keyword>
<dbReference type="Proteomes" id="UP000320811">
    <property type="component" value="Unassembled WGS sequence"/>
</dbReference>
<protein>
    <submittedName>
        <fullName evidence="4">Leucine rich repeat (LRR) protein</fullName>
    </submittedName>
</protein>
<accession>A0A561PQD7</accession>
<dbReference type="SUPFAM" id="SSF52058">
    <property type="entry name" value="L domain-like"/>
    <property type="match status" value="1"/>
</dbReference>
<evidence type="ECO:0000313" key="5">
    <source>
        <dbReference type="Proteomes" id="UP000320811"/>
    </source>
</evidence>
<keyword evidence="5" id="KW-1185">Reference proteome</keyword>
<dbReference type="InterPro" id="IPR050216">
    <property type="entry name" value="LRR_domain-containing"/>
</dbReference>
<dbReference type="InterPro" id="IPR055414">
    <property type="entry name" value="LRR_R13L4/SHOC2-like"/>
</dbReference>
<comment type="caution">
    <text evidence="4">The sequence shown here is derived from an EMBL/GenBank/DDBJ whole genome shotgun (WGS) entry which is preliminary data.</text>
</comment>
<feature type="domain" description="Disease resistance R13L4/SHOC-2-like LRR" evidence="3">
    <location>
        <begin position="6"/>
        <end position="91"/>
    </location>
</feature>
<dbReference type="GO" id="GO:0005737">
    <property type="term" value="C:cytoplasm"/>
    <property type="evidence" value="ECO:0007669"/>
    <property type="project" value="TreeGrafter"/>
</dbReference>
<dbReference type="AlphaFoldDB" id="A0A561PQD7"/>
<evidence type="ECO:0000313" key="4">
    <source>
        <dbReference type="EMBL" id="TWF40322.1"/>
    </source>
</evidence>
<dbReference type="PROSITE" id="PS51450">
    <property type="entry name" value="LRR"/>
    <property type="match status" value="2"/>
</dbReference>
<keyword evidence="2" id="KW-0677">Repeat</keyword>
<evidence type="ECO:0000259" key="3">
    <source>
        <dbReference type="Pfam" id="PF23598"/>
    </source>
</evidence>
<dbReference type="SMART" id="SM00369">
    <property type="entry name" value="LRR_TYP"/>
    <property type="match status" value="3"/>
</dbReference>
<sequence length="196" mass="22772">MEKVSNHLGRLIQLRTLNLFDNKLTDIPESIGCLTELDYLQLGMNKIDYLPESIGHCANIRHFEVFSNALTKIPLQLKKVSHLESLNIADNQITRIENVPDQIHRLSIYSNPVDYINPQTLERFQALIAENFNEYLYVDSLQYGNLGLQKSRFQKDKLKIIDIPSGQIYWSNYKDMPIALTKKWGLQISRDRNTVH</sequence>
<dbReference type="Pfam" id="PF23598">
    <property type="entry name" value="LRR_14"/>
    <property type="match status" value="1"/>
</dbReference>
<dbReference type="PANTHER" id="PTHR48051">
    <property type="match status" value="1"/>
</dbReference>
<dbReference type="PANTHER" id="PTHR48051:SF1">
    <property type="entry name" value="RAS SUPPRESSOR PROTEIN 1"/>
    <property type="match status" value="1"/>
</dbReference>
<evidence type="ECO:0000256" key="2">
    <source>
        <dbReference type="ARBA" id="ARBA00022737"/>
    </source>
</evidence>
<dbReference type="InterPro" id="IPR032675">
    <property type="entry name" value="LRR_dom_sf"/>
</dbReference>
<reference evidence="4 5" key="1">
    <citation type="submission" date="2019-06" db="EMBL/GenBank/DDBJ databases">
        <title>Sorghum-associated microbial communities from plants grown in Nebraska, USA.</title>
        <authorList>
            <person name="Schachtman D."/>
        </authorList>
    </citation>
    <scope>NUCLEOTIDE SEQUENCE [LARGE SCALE GENOMIC DNA]</scope>
    <source>
        <strain evidence="4 5">1209</strain>
    </source>
</reference>
<proteinExistence type="predicted"/>
<dbReference type="EMBL" id="VIWO01000004">
    <property type="protein sequence ID" value="TWF40322.1"/>
    <property type="molecule type" value="Genomic_DNA"/>
</dbReference>
<organism evidence="4 5">
    <name type="scientific">Chitinophaga polysaccharea</name>
    <dbReference type="NCBI Taxonomy" id="1293035"/>
    <lineage>
        <taxon>Bacteria</taxon>
        <taxon>Pseudomonadati</taxon>
        <taxon>Bacteroidota</taxon>
        <taxon>Chitinophagia</taxon>
        <taxon>Chitinophagales</taxon>
        <taxon>Chitinophagaceae</taxon>
        <taxon>Chitinophaga</taxon>
    </lineage>
</organism>
<dbReference type="InterPro" id="IPR001611">
    <property type="entry name" value="Leu-rich_rpt"/>
</dbReference>
<evidence type="ECO:0000256" key="1">
    <source>
        <dbReference type="ARBA" id="ARBA00022614"/>
    </source>
</evidence>
<dbReference type="Gene3D" id="3.80.10.10">
    <property type="entry name" value="Ribonuclease Inhibitor"/>
    <property type="match status" value="1"/>
</dbReference>